<dbReference type="InterPro" id="IPR017441">
    <property type="entry name" value="Protein_kinase_ATP_BS"/>
</dbReference>
<dbReference type="Gene3D" id="3.30.200.20">
    <property type="entry name" value="Phosphorylase Kinase, domain 1"/>
    <property type="match status" value="2"/>
</dbReference>
<evidence type="ECO:0000259" key="10">
    <source>
        <dbReference type="PROSITE" id="PS51285"/>
    </source>
</evidence>
<dbReference type="PROSITE" id="PS51285">
    <property type="entry name" value="AGC_KINASE_CTER"/>
    <property type="match status" value="1"/>
</dbReference>
<keyword evidence="3" id="KW-0808">Transferase</keyword>
<feature type="binding site" evidence="7">
    <location>
        <position position="232"/>
    </location>
    <ligand>
        <name>ATP</name>
        <dbReference type="ChEBI" id="CHEBI:30616"/>
    </ligand>
</feature>
<dbReference type="Pfam" id="PF00069">
    <property type="entry name" value="Pkinase"/>
    <property type="match status" value="1"/>
</dbReference>
<dbReference type="InterPro" id="IPR011009">
    <property type="entry name" value="Kinase-like_dom_sf"/>
</dbReference>
<dbReference type="Proteomes" id="UP000677054">
    <property type="component" value="Unassembled WGS sequence"/>
</dbReference>
<dbReference type="EMBL" id="CAJPEV010002298">
    <property type="protein sequence ID" value="CAG0896441.1"/>
    <property type="molecule type" value="Genomic_DNA"/>
</dbReference>
<evidence type="ECO:0000256" key="7">
    <source>
        <dbReference type="PROSITE-ProRule" id="PRU10141"/>
    </source>
</evidence>
<protein>
    <recommendedName>
        <fullName evidence="13">Protein kinase domain-containing protein</fullName>
    </recommendedName>
</protein>
<accession>A0A7R9A8H9</accession>
<dbReference type="EMBL" id="LR901815">
    <property type="protein sequence ID" value="CAD7249446.1"/>
    <property type="molecule type" value="Genomic_DNA"/>
</dbReference>
<sequence length="340" mass="38930">SLPLTNNHTTHNSSSSNNRTVVEDGSETETHEIEVTEVTREGHEKAHPGQFELLKVLGQGSFGKVCRYVYYWIGYQEKYDIPALLLFCFCRPDGIDELKRHPFFASINWEKLARKEIQPPFQPAVNRSADDAFYFDTEYTSRTPKVDSPGVPPSATAHELFRGFSFVAPIFLETSNIPAKPAQHLIETKTVLCAKPTLITEEYELKEEVGRGSYSICRRCIHKASQQEYAVKELQKNCQEEVEILLRYGNHPNIVTLRDVFEDEGCVYMVMELLRGGELFDKIQEERFFSEKDAAAILYIVASTINYLHANGVSWVLLHVNGQKYDLILEQDQGFCYRIE</sequence>
<evidence type="ECO:0000256" key="3">
    <source>
        <dbReference type="ARBA" id="ARBA00022679"/>
    </source>
</evidence>
<dbReference type="InterPro" id="IPR017892">
    <property type="entry name" value="Pkinase_C"/>
</dbReference>
<evidence type="ECO:0000256" key="5">
    <source>
        <dbReference type="ARBA" id="ARBA00022777"/>
    </source>
</evidence>
<dbReference type="SMART" id="SM00133">
    <property type="entry name" value="S_TK_X"/>
    <property type="match status" value="1"/>
</dbReference>
<organism evidence="11">
    <name type="scientific">Darwinula stevensoni</name>
    <dbReference type="NCBI Taxonomy" id="69355"/>
    <lineage>
        <taxon>Eukaryota</taxon>
        <taxon>Metazoa</taxon>
        <taxon>Ecdysozoa</taxon>
        <taxon>Arthropoda</taxon>
        <taxon>Crustacea</taxon>
        <taxon>Oligostraca</taxon>
        <taxon>Ostracoda</taxon>
        <taxon>Podocopa</taxon>
        <taxon>Podocopida</taxon>
        <taxon>Darwinulocopina</taxon>
        <taxon>Darwinuloidea</taxon>
        <taxon>Darwinulidae</taxon>
        <taxon>Darwinula</taxon>
    </lineage>
</organism>
<keyword evidence="1" id="KW-0723">Serine/threonine-protein kinase</keyword>
<keyword evidence="5" id="KW-0418">Kinase</keyword>
<dbReference type="Pfam" id="PF00433">
    <property type="entry name" value="Pkinase_C"/>
    <property type="match status" value="1"/>
</dbReference>
<keyword evidence="6 7" id="KW-0067">ATP-binding</keyword>
<evidence type="ECO:0008006" key="13">
    <source>
        <dbReference type="Google" id="ProtNLM"/>
    </source>
</evidence>
<evidence type="ECO:0000256" key="8">
    <source>
        <dbReference type="SAM" id="MobiDB-lite"/>
    </source>
</evidence>
<evidence type="ECO:0000259" key="9">
    <source>
        <dbReference type="PROSITE" id="PS50011"/>
    </source>
</evidence>
<dbReference type="GO" id="GO:0005524">
    <property type="term" value="F:ATP binding"/>
    <property type="evidence" value="ECO:0007669"/>
    <property type="project" value="UniProtKB-UniRule"/>
</dbReference>
<keyword evidence="12" id="KW-1185">Reference proteome</keyword>
<dbReference type="AlphaFoldDB" id="A0A7R9A8H9"/>
<name>A0A7R9A8H9_9CRUS</name>
<dbReference type="PROSITE" id="PS00107">
    <property type="entry name" value="PROTEIN_KINASE_ATP"/>
    <property type="match status" value="1"/>
</dbReference>
<gene>
    <name evidence="11" type="ORF">DSTB1V02_LOCUS9243</name>
</gene>
<dbReference type="Gene3D" id="1.10.510.10">
    <property type="entry name" value="Transferase(Phosphotransferase) domain 1"/>
    <property type="match status" value="2"/>
</dbReference>
<proteinExistence type="predicted"/>
<evidence type="ECO:0000256" key="1">
    <source>
        <dbReference type="ARBA" id="ARBA00022527"/>
    </source>
</evidence>
<dbReference type="OrthoDB" id="63267at2759"/>
<dbReference type="GO" id="GO:0004674">
    <property type="term" value="F:protein serine/threonine kinase activity"/>
    <property type="evidence" value="ECO:0007669"/>
    <property type="project" value="UniProtKB-KW"/>
</dbReference>
<evidence type="ECO:0000256" key="6">
    <source>
        <dbReference type="ARBA" id="ARBA00022840"/>
    </source>
</evidence>
<evidence type="ECO:0000256" key="2">
    <source>
        <dbReference type="ARBA" id="ARBA00022553"/>
    </source>
</evidence>
<feature type="compositionally biased region" description="Low complexity" evidence="8">
    <location>
        <begin position="1"/>
        <end position="18"/>
    </location>
</feature>
<keyword evidence="2" id="KW-0597">Phosphoprotein</keyword>
<feature type="region of interest" description="Disordered" evidence="8">
    <location>
        <begin position="1"/>
        <end position="30"/>
    </location>
</feature>
<dbReference type="InterPro" id="IPR000961">
    <property type="entry name" value="AGC-kinase_C"/>
</dbReference>
<feature type="non-terminal residue" evidence="11">
    <location>
        <position position="340"/>
    </location>
</feature>
<evidence type="ECO:0000313" key="11">
    <source>
        <dbReference type="EMBL" id="CAD7249446.1"/>
    </source>
</evidence>
<dbReference type="PROSITE" id="PS50011">
    <property type="entry name" value="PROTEIN_KINASE_DOM"/>
    <property type="match status" value="1"/>
</dbReference>
<reference evidence="11" key="1">
    <citation type="submission" date="2020-11" db="EMBL/GenBank/DDBJ databases">
        <authorList>
            <person name="Tran Van P."/>
        </authorList>
    </citation>
    <scope>NUCLEOTIDE SEQUENCE</scope>
</reference>
<dbReference type="SUPFAM" id="SSF56112">
    <property type="entry name" value="Protein kinase-like (PK-like)"/>
    <property type="match status" value="1"/>
</dbReference>
<feature type="domain" description="Protein kinase" evidence="9">
    <location>
        <begin position="203"/>
        <end position="340"/>
    </location>
</feature>
<evidence type="ECO:0000313" key="12">
    <source>
        <dbReference type="Proteomes" id="UP000677054"/>
    </source>
</evidence>
<dbReference type="InterPro" id="IPR000719">
    <property type="entry name" value="Prot_kinase_dom"/>
</dbReference>
<evidence type="ECO:0000256" key="4">
    <source>
        <dbReference type="ARBA" id="ARBA00022741"/>
    </source>
</evidence>
<dbReference type="SMART" id="SM00220">
    <property type="entry name" value="S_TKc"/>
    <property type="match status" value="1"/>
</dbReference>
<feature type="domain" description="AGC-kinase C-terminal" evidence="10">
    <location>
        <begin position="105"/>
        <end position="176"/>
    </location>
</feature>
<keyword evidence="4 7" id="KW-0547">Nucleotide-binding</keyword>
<dbReference type="PANTHER" id="PTHR24351">
    <property type="entry name" value="RIBOSOMAL PROTEIN S6 KINASE"/>
    <property type="match status" value="1"/>
</dbReference>